<name>A0AAU9D1W1_9LACO</name>
<gene>
    <name evidence="1" type="ORF">KIMC2_20360</name>
    <name evidence="2" type="ORF">KIMC2_20850</name>
</gene>
<dbReference type="Proteomes" id="UP001321804">
    <property type="component" value="Chromosome"/>
</dbReference>
<dbReference type="InterPro" id="IPR016541">
    <property type="entry name" value="UCP008505"/>
</dbReference>
<dbReference type="EMBL" id="AP026801">
    <property type="protein sequence ID" value="BDR57474.1"/>
    <property type="molecule type" value="Genomic_DNA"/>
</dbReference>
<proteinExistence type="predicted"/>
<dbReference type="Pfam" id="PF14367">
    <property type="entry name" value="DUF4411"/>
    <property type="match status" value="1"/>
</dbReference>
<evidence type="ECO:0000313" key="2">
    <source>
        <dbReference type="EMBL" id="BDR57523.1"/>
    </source>
</evidence>
<organism evidence="2 3">
    <name type="scientific">Xylocopilactobacillus apis</name>
    <dbReference type="NCBI Taxonomy" id="2932183"/>
    <lineage>
        <taxon>Bacteria</taxon>
        <taxon>Bacillati</taxon>
        <taxon>Bacillota</taxon>
        <taxon>Bacilli</taxon>
        <taxon>Lactobacillales</taxon>
        <taxon>Lactobacillaceae</taxon>
        <taxon>Xylocopilactobacillus</taxon>
    </lineage>
</organism>
<dbReference type="EMBL" id="AP026801">
    <property type="protein sequence ID" value="BDR57523.1"/>
    <property type="molecule type" value="Genomic_DNA"/>
</dbReference>
<keyword evidence="3" id="KW-1185">Reference proteome</keyword>
<reference evidence="2 3" key="1">
    <citation type="journal article" date="2023" name="Microbiol. Spectr.">
        <title>Symbiosis of Carpenter Bees with Uncharacterized Lactic Acid Bacteria Showing NAD Auxotrophy.</title>
        <authorList>
            <person name="Kawasaki S."/>
            <person name="Ozawa K."/>
            <person name="Mori T."/>
            <person name="Yamamoto A."/>
            <person name="Ito M."/>
            <person name="Ohkuma M."/>
            <person name="Sakamoto M."/>
            <person name="Matsutani M."/>
        </authorList>
    </citation>
    <scope>NUCLEOTIDE SEQUENCE [LARGE SCALE GENOMIC DNA]</scope>
    <source>
        <strain evidence="2 3">KimC2</strain>
    </source>
</reference>
<sequence>MIDAHMKWYNPEVFSKLWIELNKRHEVQIIDYVNNEIEYPDELVTWVKEKHQKNEIEINEEIISVYNKLIKWVRNCSRWSEAGFAEWQKPEKADPWLIAIAKVNDFTIVTLDGNLRTSLPDKKSFSNKEPKISAVANRYEVSTIPMYELLKEMELSF</sequence>
<dbReference type="KEGG" id="xak:KIMC2_20850"/>
<dbReference type="AlphaFoldDB" id="A0AAU9D1W1"/>
<dbReference type="KEGG" id="xak:KIMC2_20360"/>
<evidence type="ECO:0008006" key="4">
    <source>
        <dbReference type="Google" id="ProtNLM"/>
    </source>
</evidence>
<accession>A0AAU9D1W1</accession>
<evidence type="ECO:0000313" key="1">
    <source>
        <dbReference type="EMBL" id="BDR57474.1"/>
    </source>
</evidence>
<protein>
    <recommendedName>
        <fullName evidence="4">DUF4411 domain-containing protein</fullName>
    </recommendedName>
</protein>
<evidence type="ECO:0000313" key="3">
    <source>
        <dbReference type="Proteomes" id="UP001321804"/>
    </source>
</evidence>